<gene>
    <name evidence="1" type="ORF">MAR_017460</name>
</gene>
<keyword evidence="2" id="KW-1185">Reference proteome</keyword>
<evidence type="ECO:0000313" key="2">
    <source>
        <dbReference type="Proteomes" id="UP001164746"/>
    </source>
</evidence>
<sequence>MAARVKCTGNTRPIPAFTCRIKAVCTSSNLHDLTSALPPKPVFIPYTISPSSNFSLSVLGQNDLDPAVGTKAENLGSHWPSYQDISLTVLATTLHESDGYIRKSNQTRLFLRTGDGRDDTERAVRNGPSPRLLSMPVGVSLLGVCGKLLLAQFQEVVNVKLNFGLPPNLSECDINLDFGFKGCDTAMASYMSELDHFVNPMTNHVVSAETHNQSVNSMALVNARLTAEAIEIVQMMVTNLLCLTTQAVDFRLLRNFAIEEAD</sequence>
<dbReference type="Proteomes" id="UP001164746">
    <property type="component" value="Chromosome 6"/>
</dbReference>
<dbReference type="InterPro" id="IPR001106">
    <property type="entry name" value="Aromatic_Lyase"/>
</dbReference>
<dbReference type="PANTHER" id="PTHR10362">
    <property type="entry name" value="HISTIDINE AMMONIA-LYASE"/>
    <property type="match status" value="1"/>
</dbReference>
<name>A0ABY7EEZ4_MYAAR</name>
<protein>
    <submittedName>
        <fullName evidence="1">PALY-like protein</fullName>
    </submittedName>
</protein>
<dbReference type="Pfam" id="PF00221">
    <property type="entry name" value="Lyase_aromatic"/>
    <property type="match status" value="1"/>
</dbReference>
<evidence type="ECO:0000313" key="1">
    <source>
        <dbReference type="EMBL" id="WAR07502.1"/>
    </source>
</evidence>
<dbReference type="InterPro" id="IPR008948">
    <property type="entry name" value="L-Aspartase-like"/>
</dbReference>
<reference evidence="1" key="1">
    <citation type="submission" date="2022-11" db="EMBL/GenBank/DDBJ databases">
        <title>Centuries of genome instability and evolution in soft-shell clam transmissible cancer (bioRxiv).</title>
        <authorList>
            <person name="Hart S.F.M."/>
            <person name="Yonemitsu M.A."/>
            <person name="Giersch R.M."/>
            <person name="Beal B.F."/>
            <person name="Arriagada G."/>
            <person name="Davis B.W."/>
            <person name="Ostrander E.A."/>
            <person name="Goff S.P."/>
            <person name="Metzger M.J."/>
        </authorList>
    </citation>
    <scope>NUCLEOTIDE SEQUENCE</scope>
    <source>
        <strain evidence="1">MELC-2E11</strain>
        <tissue evidence="1">Siphon/mantle</tissue>
    </source>
</reference>
<organism evidence="1 2">
    <name type="scientific">Mya arenaria</name>
    <name type="common">Soft-shell clam</name>
    <dbReference type="NCBI Taxonomy" id="6604"/>
    <lineage>
        <taxon>Eukaryota</taxon>
        <taxon>Metazoa</taxon>
        <taxon>Spiralia</taxon>
        <taxon>Lophotrochozoa</taxon>
        <taxon>Mollusca</taxon>
        <taxon>Bivalvia</taxon>
        <taxon>Autobranchia</taxon>
        <taxon>Heteroconchia</taxon>
        <taxon>Euheterodonta</taxon>
        <taxon>Imparidentia</taxon>
        <taxon>Neoheterodontei</taxon>
        <taxon>Myida</taxon>
        <taxon>Myoidea</taxon>
        <taxon>Myidae</taxon>
        <taxon>Mya</taxon>
    </lineage>
</organism>
<dbReference type="SUPFAM" id="SSF48557">
    <property type="entry name" value="L-aspartase-like"/>
    <property type="match status" value="1"/>
</dbReference>
<accession>A0ABY7EEZ4</accession>
<dbReference type="Gene3D" id="1.20.200.10">
    <property type="entry name" value="Fumarase/aspartase (Central domain)"/>
    <property type="match status" value="1"/>
</dbReference>
<proteinExistence type="predicted"/>
<dbReference type="EMBL" id="CP111017">
    <property type="protein sequence ID" value="WAR07502.1"/>
    <property type="molecule type" value="Genomic_DNA"/>
</dbReference>